<dbReference type="CDD" id="cd03395">
    <property type="entry name" value="PAP2_like_4"/>
    <property type="match status" value="1"/>
</dbReference>
<dbReference type="SMART" id="SM00014">
    <property type="entry name" value="acidPPc"/>
    <property type="match status" value="1"/>
</dbReference>
<accession>E7RRK3</accession>
<dbReference type="SUPFAM" id="SSF48317">
    <property type="entry name" value="Acid phosphatase/Vanadium-dependent haloperoxidase"/>
    <property type="match status" value="1"/>
</dbReference>
<keyword evidence="4" id="KW-1185">Reference proteome</keyword>
<gene>
    <name evidence="3" type="ORF">HMPREF0663_11804</name>
</gene>
<feature type="transmembrane region" description="Helical" evidence="1">
    <location>
        <begin position="59"/>
        <end position="78"/>
    </location>
</feature>
<keyword evidence="1" id="KW-1133">Transmembrane helix</keyword>
<dbReference type="STRING" id="28134.SAMN05444288_1441"/>
<keyword evidence="1" id="KW-0472">Membrane</keyword>
<evidence type="ECO:0000313" key="3">
    <source>
        <dbReference type="EMBL" id="EFZ36891.1"/>
    </source>
</evidence>
<evidence type="ECO:0000313" key="4">
    <source>
        <dbReference type="Proteomes" id="UP000005580"/>
    </source>
</evidence>
<dbReference type="InterPro" id="IPR000326">
    <property type="entry name" value="PAP2/HPO"/>
</dbReference>
<reference evidence="3" key="1">
    <citation type="submission" date="2011-01" db="EMBL/GenBank/DDBJ databases">
        <authorList>
            <person name="Muzny D."/>
            <person name="Qin X."/>
            <person name="Buhay C."/>
            <person name="Dugan-Rocha S."/>
            <person name="Ding Y."/>
            <person name="Chen G."/>
            <person name="Hawes A."/>
            <person name="Holder M."/>
            <person name="Jhangiani S."/>
            <person name="Johnson A."/>
            <person name="Khan Z."/>
            <person name="Li Z."/>
            <person name="Liu W."/>
            <person name="Liu X."/>
            <person name="Perez L."/>
            <person name="Shen H."/>
            <person name="Wang Q."/>
            <person name="Watt J."/>
            <person name="Xi L."/>
            <person name="Xin Y."/>
            <person name="Zhou J."/>
            <person name="Deng J."/>
            <person name="Jiang H."/>
            <person name="Liu Y."/>
            <person name="Qu J."/>
            <person name="Song X.-Z."/>
            <person name="Zhang L."/>
            <person name="Villasana D."/>
            <person name="Johnson A."/>
            <person name="Liu J."/>
            <person name="Liyanage D."/>
            <person name="Lorensuhewa L."/>
            <person name="Robinson T."/>
            <person name="Song A."/>
            <person name="Song B.-B."/>
            <person name="Dinh H."/>
            <person name="Thornton R."/>
            <person name="Coyle M."/>
            <person name="Francisco L."/>
            <person name="Jackson L."/>
            <person name="Javaid M."/>
            <person name="Korchina V."/>
            <person name="Kovar C."/>
            <person name="Mata R."/>
            <person name="Mathew T."/>
            <person name="Ngo R."/>
            <person name="Nguyen L."/>
            <person name="Nguyen N."/>
            <person name="Okwuonu G."/>
            <person name="Ongeri F."/>
            <person name="Pham C."/>
            <person name="Simmons D."/>
            <person name="Wilczek-Boney K."/>
            <person name="Hale W."/>
            <person name="Jakkamsetti A."/>
            <person name="Pham P."/>
            <person name="Ruth R."/>
            <person name="San Lucas F."/>
            <person name="Warren J."/>
            <person name="Zhang J."/>
            <person name="Zhao Z."/>
            <person name="Zhou C."/>
            <person name="Zhu D."/>
            <person name="Lee S."/>
            <person name="Bess C."/>
            <person name="Blankenburg K."/>
            <person name="Forbes L."/>
            <person name="Fu Q."/>
            <person name="Gubbala S."/>
            <person name="Hirani K."/>
            <person name="Jayaseelan J.C."/>
            <person name="Lara F."/>
            <person name="Munidasa M."/>
            <person name="Palculict T."/>
            <person name="Patil S."/>
            <person name="Pu L.-L."/>
            <person name="Saada N."/>
            <person name="Tang L."/>
            <person name="Weissenberger G."/>
            <person name="Zhu Y."/>
            <person name="Hemphill L."/>
            <person name="Shang Y."/>
            <person name="Youmans B."/>
            <person name="Ayvaz T."/>
            <person name="Ross M."/>
            <person name="Santibanez J."/>
            <person name="Aqrawi P."/>
            <person name="Gross S."/>
            <person name="Joshi V."/>
            <person name="Fowler G."/>
            <person name="Nazareth L."/>
            <person name="Reid J."/>
            <person name="Worley K."/>
            <person name="Petrosino J."/>
            <person name="Highlander S."/>
            <person name="Gibbs R."/>
        </authorList>
    </citation>
    <scope>NUCLEOTIDE SEQUENCE [LARGE SCALE GENOMIC DNA]</scope>
    <source>
        <strain evidence="3">ATCC 33269</strain>
    </source>
</reference>
<dbReference type="PANTHER" id="PTHR14969:SF13">
    <property type="entry name" value="AT30094P"/>
    <property type="match status" value="1"/>
</dbReference>
<dbReference type="RefSeq" id="WP_004369977.1">
    <property type="nucleotide sequence ID" value="NZ_GL833119.1"/>
</dbReference>
<evidence type="ECO:0000259" key="2">
    <source>
        <dbReference type="SMART" id="SM00014"/>
    </source>
</evidence>
<dbReference type="EMBL" id="AEPE02000005">
    <property type="protein sequence ID" value="EFZ36891.1"/>
    <property type="molecule type" value="Genomic_DNA"/>
</dbReference>
<feature type="domain" description="Phosphatidic acid phosphatase type 2/haloperoxidase" evidence="2">
    <location>
        <begin position="66"/>
        <end position="184"/>
    </location>
</feature>
<dbReference type="HOGENOM" id="CLU_072573_10_0_10"/>
<dbReference type="AlphaFoldDB" id="E7RRK3"/>
<sequence>MPILTINILQPLLDLDRDMFLAINNWHNSYWDVFMMLCSDRRIWLPFYLSFIYMMFRNFPFRVNIICLSVIVILITISDQVTSTFIRPWIGRLRPANLHNPISSFVHIVDGYRGGNFSCPSAHAANCWAFTFFIIYLFRRHILSAFMIFWALVICYSRLYLGVHYPFDLLFGMLIGFVAASVIYYIFQRLRGEDTHIYKPAGKNLKHEYLPLYAGIITFITMLVWAI</sequence>
<feature type="transmembrane region" description="Helical" evidence="1">
    <location>
        <begin position="169"/>
        <end position="187"/>
    </location>
</feature>
<dbReference type="InterPro" id="IPR036938">
    <property type="entry name" value="PAP2/HPO_sf"/>
</dbReference>
<evidence type="ECO:0000256" key="1">
    <source>
        <dbReference type="SAM" id="Phobius"/>
    </source>
</evidence>
<dbReference type="Pfam" id="PF01569">
    <property type="entry name" value="PAP2"/>
    <property type="match status" value="1"/>
</dbReference>
<keyword evidence="1" id="KW-0812">Transmembrane</keyword>
<proteinExistence type="predicted"/>
<comment type="caution">
    <text evidence="3">The sequence shown here is derived from an EMBL/GenBank/DDBJ whole genome shotgun (WGS) entry which is preliminary data.</text>
</comment>
<dbReference type="Gene3D" id="1.20.144.10">
    <property type="entry name" value="Phosphatidic acid phosphatase type 2/haloperoxidase"/>
    <property type="match status" value="1"/>
</dbReference>
<dbReference type="Proteomes" id="UP000005580">
    <property type="component" value="Unassembled WGS sequence"/>
</dbReference>
<protein>
    <submittedName>
        <fullName evidence="3">PAP2 family protein</fullName>
    </submittedName>
</protein>
<feature type="transmembrane region" description="Helical" evidence="1">
    <location>
        <begin position="208"/>
        <end position="226"/>
    </location>
</feature>
<dbReference type="eggNOG" id="COG0671">
    <property type="taxonomic scope" value="Bacteria"/>
</dbReference>
<dbReference type="PANTHER" id="PTHR14969">
    <property type="entry name" value="SPHINGOSINE-1-PHOSPHATE PHOSPHOHYDROLASE"/>
    <property type="match status" value="1"/>
</dbReference>
<name>E7RRK3_9BACT</name>
<organism evidence="3 4">
    <name type="scientific">Hoylesella oralis ATCC 33269</name>
    <dbReference type="NCBI Taxonomy" id="873533"/>
    <lineage>
        <taxon>Bacteria</taxon>
        <taxon>Pseudomonadati</taxon>
        <taxon>Bacteroidota</taxon>
        <taxon>Bacteroidia</taxon>
        <taxon>Bacteroidales</taxon>
        <taxon>Prevotellaceae</taxon>
        <taxon>Hoylesella</taxon>
    </lineage>
</organism>